<comment type="caution">
    <text evidence="3">The sequence shown here is derived from an EMBL/GenBank/DDBJ whole genome shotgun (WGS) entry which is preliminary data.</text>
</comment>
<feature type="domain" description="SRS" evidence="2">
    <location>
        <begin position="63"/>
        <end position="173"/>
    </location>
</feature>
<evidence type="ECO:0000256" key="1">
    <source>
        <dbReference type="SAM" id="MobiDB-lite"/>
    </source>
</evidence>
<dbReference type="VEuPathDB" id="ToxoDB:TGCAST_272560"/>
<dbReference type="InterPro" id="IPR007226">
    <property type="entry name" value="SRS_dom"/>
</dbReference>
<evidence type="ECO:0000313" key="3">
    <source>
        <dbReference type="EMBL" id="RQX75481.1"/>
    </source>
</evidence>
<feature type="region of interest" description="Disordered" evidence="1">
    <location>
        <begin position="168"/>
        <end position="189"/>
    </location>
</feature>
<dbReference type="Proteomes" id="UP000284452">
    <property type="component" value="Unassembled WGS sequence"/>
</dbReference>
<protein>
    <submittedName>
        <fullName evidence="3">SAG-related sequence SRS31B</fullName>
    </submittedName>
</protein>
<feature type="compositionally biased region" description="Basic and acidic residues" evidence="1">
    <location>
        <begin position="175"/>
        <end position="189"/>
    </location>
</feature>
<dbReference type="SUPFAM" id="SSF74877">
    <property type="entry name" value="Major surface antigen p30, SAG1"/>
    <property type="match status" value="1"/>
</dbReference>
<dbReference type="InterPro" id="IPR036755">
    <property type="entry name" value="SRS_dom_sf"/>
</dbReference>
<name>A0A3R8AWM4_TOXGO</name>
<sequence length="189" mass="20344">MERQQNPTAIEETCNDSDNDTTCTCPDDAAHGDAYQRRKKRLGARTGVVTLQVAAERSILKENVITCSYGTENNTNSGTPVATLTSDNNTLTVECGFEGQLQPSPESPLTALLCDAEDCTAVVNVTDVLLNFDETWLAVDKETGAAKLVVPKGGFPEKNKTIMLGCSLKNTPSGSRKDPDTTTVEKTHF</sequence>
<organism evidence="3">
    <name type="scientific">Toxoplasma gondii CAST</name>
    <dbReference type="NCBI Taxonomy" id="943122"/>
    <lineage>
        <taxon>Eukaryota</taxon>
        <taxon>Sar</taxon>
        <taxon>Alveolata</taxon>
        <taxon>Apicomplexa</taxon>
        <taxon>Conoidasida</taxon>
        <taxon>Coccidia</taxon>
        <taxon>Eucoccidiorida</taxon>
        <taxon>Eimeriorina</taxon>
        <taxon>Sarcocystidae</taxon>
        <taxon>Toxoplasma</taxon>
    </lineage>
</organism>
<accession>A0A3R8AWM4</accession>
<gene>
    <name evidence="3" type="ORF">TGCAST_272560</name>
</gene>
<proteinExistence type="predicted"/>
<dbReference type="GO" id="GO:0016020">
    <property type="term" value="C:membrane"/>
    <property type="evidence" value="ECO:0007669"/>
    <property type="project" value="InterPro"/>
</dbReference>
<evidence type="ECO:0000259" key="2">
    <source>
        <dbReference type="Pfam" id="PF04092"/>
    </source>
</evidence>
<reference evidence="3" key="1">
    <citation type="submission" date="2017-10" db="EMBL/GenBank/DDBJ databases">
        <authorList>
            <person name="Sibley D."/>
            <person name="Venepally P."/>
            <person name="Karamycheva S."/>
            <person name="Hadjithomas M."/>
            <person name="Khan A."/>
            <person name="Brunk B."/>
            <person name="Roos D."/>
            <person name="Caler E."/>
            <person name="Lorenzi H."/>
        </authorList>
    </citation>
    <scope>NUCLEOTIDE SEQUENCE [LARGE SCALE GENOMIC DNA]</scope>
    <source>
        <strain evidence="3">CAST</strain>
    </source>
</reference>
<dbReference type="EMBL" id="AHIV02000094">
    <property type="protein sequence ID" value="RQX75481.1"/>
    <property type="molecule type" value="Genomic_DNA"/>
</dbReference>
<dbReference type="Pfam" id="PF04092">
    <property type="entry name" value="SAG"/>
    <property type="match status" value="1"/>
</dbReference>
<dbReference type="AlphaFoldDB" id="A0A3R8AWM4"/>
<dbReference type="Gene3D" id="2.60.40.1320">
    <property type="entry name" value="SRS domain"/>
    <property type="match status" value="1"/>
</dbReference>